<proteinExistence type="predicted"/>
<accession>A0A9D4SY51</accession>
<dbReference type="AlphaFoldDB" id="A0A9D4SY51"/>
<gene>
    <name evidence="1" type="ORF">HPB52_024041</name>
</gene>
<evidence type="ECO:0000313" key="2">
    <source>
        <dbReference type="Proteomes" id="UP000821837"/>
    </source>
</evidence>
<name>A0A9D4SY51_RHISA</name>
<reference evidence="1" key="1">
    <citation type="journal article" date="2020" name="Cell">
        <title>Large-Scale Comparative Analyses of Tick Genomes Elucidate Their Genetic Diversity and Vector Capacities.</title>
        <authorList>
            <consortium name="Tick Genome and Microbiome Consortium (TIGMIC)"/>
            <person name="Jia N."/>
            <person name="Wang J."/>
            <person name="Shi W."/>
            <person name="Du L."/>
            <person name="Sun Y."/>
            <person name="Zhan W."/>
            <person name="Jiang J.F."/>
            <person name="Wang Q."/>
            <person name="Zhang B."/>
            <person name="Ji P."/>
            <person name="Bell-Sakyi L."/>
            <person name="Cui X.M."/>
            <person name="Yuan T.T."/>
            <person name="Jiang B.G."/>
            <person name="Yang W.F."/>
            <person name="Lam T.T."/>
            <person name="Chang Q.C."/>
            <person name="Ding S.J."/>
            <person name="Wang X.J."/>
            <person name="Zhu J.G."/>
            <person name="Ruan X.D."/>
            <person name="Zhao L."/>
            <person name="Wei J.T."/>
            <person name="Ye R.Z."/>
            <person name="Que T.C."/>
            <person name="Du C.H."/>
            <person name="Zhou Y.H."/>
            <person name="Cheng J.X."/>
            <person name="Dai P.F."/>
            <person name="Guo W.B."/>
            <person name="Han X.H."/>
            <person name="Huang E.J."/>
            <person name="Li L.F."/>
            <person name="Wei W."/>
            <person name="Gao Y.C."/>
            <person name="Liu J.Z."/>
            <person name="Shao H.Z."/>
            <person name="Wang X."/>
            <person name="Wang C.C."/>
            <person name="Yang T.C."/>
            <person name="Huo Q.B."/>
            <person name="Li W."/>
            <person name="Chen H.Y."/>
            <person name="Chen S.E."/>
            <person name="Zhou L.G."/>
            <person name="Ni X.B."/>
            <person name="Tian J.H."/>
            <person name="Sheng Y."/>
            <person name="Liu T."/>
            <person name="Pan Y.S."/>
            <person name="Xia L.Y."/>
            <person name="Li J."/>
            <person name="Zhao F."/>
            <person name="Cao W.C."/>
        </authorList>
    </citation>
    <scope>NUCLEOTIDE SEQUENCE</scope>
    <source>
        <strain evidence="1">Rsan-2018</strain>
    </source>
</reference>
<keyword evidence="2" id="KW-1185">Reference proteome</keyword>
<evidence type="ECO:0000313" key="1">
    <source>
        <dbReference type="EMBL" id="KAH7957876.1"/>
    </source>
</evidence>
<dbReference type="Proteomes" id="UP000821837">
    <property type="component" value="Unassembled WGS sequence"/>
</dbReference>
<sequence length="276" mass="29715">MAAVGKVAIIAPSDGVTQVKTLDAFRVSRELQEVTPEGISKVRLNLRLNLLAVDTNAIEATAKLLALKTLCGVPVQVREPHGSYGTVGVVYGIPPGVTESQLEAAIRCRAPIVAVRMPRPPGGPAVVTFASAQLPPHVLVGLVEHRVHPHVERPPRCRRCGRIGHVQVVCCSPATCRRCGGAHGHTLCPVARPACVNCGQEHEPCSNACPKWREALRIASYRSRHKVDYTTAKAAVAKQARTPAAARPTKPKVAHTIDKLVQALLWLCQKFLLINQ</sequence>
<evidence type="ECO:0008006" key="3">
    <source>
        <dbReference type="Google" id="ProtNLM"/>
    </source>
</evidence>
<dbReference type="EMBL" id="JABSTV010001250">
    <property type="protein sequence ID" value="KAH7957876.1"/>
    <property type="molecule type" value="Genomic_DNA"/>
</dbReference>
<organism evidence="1 2">
    <name type="scientific">Rhipicephalus sanguineus</name>
    <name type="common">Brown dog tick</name>
    <name type="synonym">Ixodes sanguineus</name>
    <dbReference type="NCBI Taxonomy" id="34632"/>
    <lineage>
        <taxon>Eukaryota</taxon>
        <taxon>Metazoa</taxon>
        <taxon>Ecdysozoa</taxon>
        <taxon>Arthropoda</taxon>
        <taxon>Chelicerata</taxon>
        <taxon>Arachnida</taxon>
        <taxon>Acari</taxon>
        <taxon>Parasitiformes</taxon>
        <taxon>Ixodida</taxon>
        <taxon>Ixodoidea</taxon>
        <taxon>Ixodidae</taxon>
        <taxon>Rhipicephalinae</taxon>
        <taxon>Rhipicephalus</taxon>
        <taxon>Rhipicephalus</taxon>
    </lineage>
</organism>
<dbReference type="CDD" id="cd00590">
    <property type="entry name" value="RRM_SF"/>
    <property type="match status" value="1"/>
</dbReference>
<reference evidence="1" key="2">
    <citation type="submission" date="2021-09" db="EMBL/GenBank/DDBJ databases">
        <authorList>
            <person name="Jia N."/>
            <person name="Wang J."/>
            <person name="Shi W."/>
            <person name="Du L."/>
            <person name="Sun Y."/>
            <person name="Zhan W."/>
            <person name="Jiang J."/>
            <person name="Wang Q."/>
            <person name="Zhang B."/>
            <person name="Ji P."/>
            <person name="Sakyi L.B."/>
            <person name="Cui X."/>
            <person name="Yuan T."/>
            <person name="Jiang B."/>
            <person name="Yang W."/>
            <person name="Lam T.T.-Y."/>
            <person name="Chang Q."/>
            <person name="Ding S."/>
            <person name="Wang X."/>
            <person name="Zhu J."/>
            <person name="Ruan X."/>
            <person name="Zhao L."/>
            <person name="Wei J."/>
            <person name="Que T."/>
            <person name="Du C."/>
            <person name="Cheng J."/>
            <person name="Dai P."/>
            <person name="Han X."/>
            <person name="Huang E."/>
            <person name="Gao Y."/>
            <person name="Liu J."/>
            <person name="Shao H."/>
            <person name="Ye R."/>
            <person name="Li L."/>
            <person name="Wei W."/>
            <person name="Wang X."/>
            <person name="Wang C."/>
            <person name="Huo Q."/>
            <person name="Li W."/>
            <person name="Guo W."/>
            <person name="Chen H."/>
            <person name="Chen S."/>
            <person name="Zhou L."/>
            <person name="Zhou L."/>
            <person name="Ni X."/>
            <person name="Tian J."/>
            <person name="Zhou Y."/>
            <person name="Sheng Y."/>
            <person name="Liu T."/>
            <person name="Pan Y."/>
            <person name="Xia L."/>
            <person name="Li J."/>
            <person name="Zhao F."/>
            <person name="Cao W."/>
        </authorList>
    </citation>
    <scope>NUCLEOTIDE SEQUENCE</scope>
    <source>
        <strain evidence="1">Rsan-2018</strain>
        <tissue evidence="1">Larvae</tissue>
    </source>
</reference>
<comment type="caution">
    <text evidence="1">The sequence shown here is derived from an EMBL/GenBank/DDBJ whole genome shotgun (WGS) entry which is preliminary data.</text>
</comment>
<protein>
    <recommendedName>
        <fullName evidence="3">CCHC-type domain-containing protein</fullName>
    </recommendedName>
</protein>